<dbReference type="STRING" id="930990.A0A067MTP7"/>
<protein>
    <recommendedName>
        <fullName evidence="3">F-box domain-containing protein</fullName>
    </recommendedName>
</protein>
<name>A0A067MTP7_BOTB1</name>
<dbReference type="SUPFAM" id="SSF52047">
    <property type="entry name" value="RNI-like"/>
    <property type="match status" value="1"/>
</dbReference>
<evidence type="ECO:0000313" key="1">
    <source>
        <dbReference type="EMBL" id="KDQ18969.1"/>
    </source>
</evidence>
<dbReference type="HOGENOM" id="CLU_036316_2_0_1"/>
<keyword evidence="2" id="KW-1185">Reference proteome</keyword>
<dbReference type="AlphaFoldDB" id="A0A067MTP7"/>
<dbReference type="Proteomes" id="UP000027195">
    <property type="component" value="Unassembled WGS sequence"/>
</dbReference>
<sequence>MPSRKLARELINLIIDHLHSDEPTLQICALVCRDWVAPSRFHLFCHISLFWGRVDQFLLLCDSPFSTIPRAKTHTFSFFTHISQVGAPKEPEDQELENSPLLNRLLTWRSLDGQKTLAVVFSQLRTLALYCVGWWTLSASARETLVQLESLRKLDIGVVFETGDEFFTLLGMFPNLEVLSLHKCYSRRGEATANHGDPILDAAFPPRLHTISITRLDDESATIVDTLALRPCYSLRVFNFGVTRFSSVESACGTATAIEKLVASAGPSLEVFSAEITPEEGLYTSDDADLYACFELINLTKNTSLQHISLRIKENRRVLPFLQRLTETTISSKFFTPTLQFLEIEDLPALSINWETLDMLLQHPYFSALSELRYTVTAPLSNEDVIGHPLFSSVQPNWGSDSHKAMLKNIKDFGAQLPLCRARGILRPREIYEWHGGLILDTTGNAEDVTVWTA</sequence>
<organism evidence="1 2">
    <name type="scientific">Botryobasidium botryosum (strain FD-172 SS1)</name>
    <dbReference type="NCBI Taxonomy" id="930990"/>
    <lineage>
        <taxon>Eukaryota</taxon>
        <taxon>Fungi</taxon>
        <taxon>Dikarya</taxon>
        <taxon>Basidiomycota</taxon>
        <taxon>Agaricomycotina</taxon>
        <taxon>Agaricomycetes</taxon>
        <taxon>Cantharellales</taxon>
        <taxon>Botryobasidiaceae</taxon>
        <taxon>Botryobasidium</taxon>
    </lineage>
</organism>
<evidence type="ECO:0000313" key="2">
    <source>
        <dbReference type="Proteomes" id="UP000027195"/>
    </source>
</evidence>
<proteinExistence type="predicted"/>
<dbReference type="OrthoDB" id="2788229at2759"/>
<gene>
    <name evidence="1" type="ORF">BOTBODRAFT_28452</name>
</gene>
<accession>A0A067MTP7</accession>
<dbReference type="Gene3D" id="3.80.10.10">
    <property type="entry name" value="Ribonuclease Inhibitor"/>
    <property type="match status" value="1"/>
</dbReference>
<dbReference type="InParanoid" id="A0A067MTP7"/>
<dbReference type="InterPro" id="IPR032675">
    <property type="entry name" value="LRR_dom_sf"/>
</dbReference>
<reference evidence="2" key="1">
    <citation type="journal article" date="2014" name="Proc. Natl. Acad. Sci. U.S.A.">
        <title>Extensive sampling of basidiomycete genomes demonstrates inadequacy of the white-rot/brown-rot paradigm for wood decay fungi.</title>
        <authorList>
            <person name="Riley R."/>
            <person name="Salamov A.A."/>
            <person name="Brown D.W."/>
            <person name="Nagy L.G."/>
            <person name="Floudas D."/>
            <person name="Held B.W."/>
            <person name="Levasseur A."/>
            <person name="Lombard V."/>
            <person name="Morin E."/>
            <person name="Otillar R."/>
            <person name="Lindquist E.A."/>
            <person name="Sun H."/>
            <person name="LaButti K.M."/>
            <person name="Schmutz J."/>
            <person name="Jabbour D."/>
            <person name="Luo H."/>
            <person name="Baker S.E."/>
            <person name="Pisabarro A.G."/>
            <person name="Walton J.D."/>
            <person name="Blanchette R.A."/>
            <person name="Henrissat B."/>
            <person name="Martin F."/>
            <person name="Cullen D."/>
            <person name="Hibbett D.S."/>
            <person name="Grigoriev I.V."/>
        </authorList>
    </citation>
    <scope>NUCLEOTIDE SEQUENCE [LARGE SCALE GENOMIC DNA]</scope>
    <source>
        <strain evidence="2">FD-172 SS1</strain>
    </source>
</reference>
<evidence type="ECO:0008006" key="3">
    <source>
        <dbReference type="Google" id="ProtNLM"/>
    </source>
</evidence>
<dbReference type="EMBL" id="KL198020">
    <property type="protein sequence ID" value="KDQ18969.1"/>
    <property type="molecule type" value="Genomic_DNA"/>
</dbReference>